<dbReference type="Gene3D" id="3.40.50.410">
    <property type="entry name" value="von Willebrand factor, type A domain"/>
    <property type="match status" value="1"/>
</dbReference>
<keyword evidence="2 3" id="KW-0802">TPR repeat</keyword>
<dbReference type="InterPro" id="IPR036465">
    <property type="entry name" value="vWFA_dom_sf"/>
</dbReference>
<organism evidence="7 8">
    <name type="scientific">Colwellia marinimaniae</name>
    <dbReference type="NCBI Taxonomy" id="1513592"/>
    <lineage>
        <taxon>Bacteria</taxon>
        <taxon>Pseudomonadati</taxon>
        <taxon>Pseudomonadota</taxon>
        <taxon>Gammaproteobacteria</taxon>
        <taxon>Alteromonadales</taxon>
        <taxon>Colwelliaceae</taxon>
        <taxon>Colwellia</taxon>
    </lineage>
</organism>
<dbReference type="InterPro" id="IPR011990">
    <property type="entry name" value="TPR-like_helical_dom_sf"/>
</dbReference>
<feature type="domain" description="VWFA" evidence="6">
    <location>
        <begin position="129"/>
        <end position="234"/>
    </location>
</feature>
<dbReference type="EMBL" id="BDQM01000031">
    <property type="protein sequence ID" value="GAW97351.1"/>
    <property type="molecule type" value="Genomic_DNA"/>
</dbReference>
<keyword evidence="5" id="KW-0812">Transmembrane</keyword>
<name>A0ABQ0MYA8_9GAMM</name>
<dbReference type="InterPro" id="IPR050768">
    <property type="entry name" value="UPF0353/GerABKA_families"/>
</dbReference>
<evidence type="ECO:0000256" key="4">
    <source>
        <dbReference type="SAM" id="MobiDB-lite"/>
    </source>
</evidence>
<dbReference type="SUPFAM" id="SSF48452">
    <property type="entry name" value="TPR-like"/>
    <property type="match status" value="1"/>
</dbReference>
<dbReference type="Pfam" id="PF13519">
    <property type="entry name" value="VWA_2"/>
    <property type="match status" value="1"/>
</dbReference>
<dbReference type="Gene3D" id="1.25.40.10">
    <property type="entry name" value="Tetratricopeptide repeat domain"/>
    <property type="match status" value="1"/>
</dbReference>
<dbReference type="InterPro" id="IPR013105">
    <property type="entry name" value="TPR_2"/>
</dbReference>
<dbReference type="PROSITE" id="PS50005">
    <property type="entry name" value="TPR"/>
    <property type="match status" value="1"/>
</dbReference>
<feature type="transmembrane region" description="Helical" evidence="5">
    <location>
        <begin position="35"/>
        <end position="54"/>
    </location>
</feature>
<keyword evidence="5" id="KW-1133">Transmembrane helix</keyword>
<feature type="region of interest" description="Disordered" evidence="4">
    <location>
        <begin position="542"/>
        <end position="662"/>
    </location>
</feature>
<feature type="compositionally biased region" description="Basic and acidic residues" evidence="4">
    <location>
        <begin position="542"/>
        <end position="568"/>
    </location>
</feature>
<keyword evidence="8" id="KW-1185">Reference proteome</keyword>
<accession>A0ABQ0MYA8</accession>
<keyword evidence="1" id="KW-0677">Repeat</keyword>
<dbReference type="InterPro" id="IPR002035">
    <property type="entry name" value="VWF_A"/>
</dbReference>
<feature type="compositionally biased region" description="Low complexity" evidence="4">
    <location>
        <begin position="569"/>
        <end position="594"/>
    </location>
</feature>
<feature type="repeat" description="TPR" evidence="3">
    <location>
        <begin position="494"/>
        <end position="527"/>
    </location>
</feature>
<dbReference type="SMART" id="SM00028">
    <property type="entry name" value="TPR"/>
    <property type="match status" value="1"/>
</dbReference>
<proteinExistence type="predicted"/>
<dbReference type="Pfam" id="PF07719">
    <property type="entry name" value="TPR_2"/>
    <property type="match status" value="1"/>
</dbReference>
<feature type="compositionally biased region" description="Basic and acidic residues" evidence="4">
    <location>
        <begin position="595"/>
        <end position="635"/>
    </location>
</feature>
<dbReference type="SUPFAM" id="SSF53300">
    <property type="entry name" value="vWA-like"/>
    <property type="match status" value="1"/>
</dbReference>
<dbReference type="Proteomes" id="UP000197068">
    <property type="component" value="Unassembled WGS sequence"/>
</dbReference>
<evidence type="ECO:0000259" key="6">
    <source>
        <dbReference type="Pfam" id="PF13519"/>
    </source>
</evidence>
<feature type="transmembrane region" description="Helical" evidence="5">
    <location>
        <begin position="94"/>
        <end position="114"/>
    </location>
</feature>
<dbReference type="PANTHER" id="PTHR22550:SF14">
    <property type="entry name" value="VWFA DOMAIN-CONTAINING PROTEIN"/>
    <property type="match status" value="1"/>
</dbReference>
<dbReference type="RefSeq" id="WP_057180619.1">
    <property type="nucleotide sequence ID" value="NZ_BDQM01000031.1"/>
</dbReference>
<protein>
    <recommendedName>
        <fullName evidence="6">VWFA domain-containing protein</fullName>
    </recommendedName>
</protein>
<dbReference type="PANTHER" id="PTHR22550">
    <property type="entry name" value="SPORE GERMINATION PROTEIN"/>
    <property type="match status" value="1"/>
</dbReference>
<reference evidence="7 8" key="1">
    <citation type="submission" date="2017-06" db="EMBL/GenBank/DDBJ databases">
        <title>Whole Genome Sequences of Colwellia marinimaniae MTCD1.</title>
        <authorList>
            <person name="Kusumoto H."/>
            <person name="Inoue M."/>
            <person name="Tanikawa K."/>
            <person name="Maeji H."/>
            <person name="Cameron J.H."/>
            <person name="Bartlett D.H."/>
        </authorList>
    </citation>
    <scope>NUCLEOTIDE SEQUENCE [LARGE SCALE GENOMIC DNA]</scope>
    <source>
        <strain evidence="7 8">MTCD1</strain>
    </source>
</reference>
<evidence type="ECO:0000313" key="8">
    <source>
        <dbReference type="Proteomes" id="UP000197068"/>
    </source>
</evidence>
<evidence type="ECO:0000256" key="1">
    <source>
        <dbReference type="ARBA" id="ARBA00022737"/>
    </source>
</evidence>
<sequence>MSAQQTNLSTDLSQVASNFTLDSLSFEGIVNNFHFIRPWWLLAFFALLVVLFLLKKIRYYQSPWQHFLPAHLANALLENTHSQTTSVTSSQSSYWLKPFVIGSAIIFALAGPAWQKLPQPVYQLDRGSVLIMDMSYSMLATDVKPNRLTRARYKAFDLLKVINEGDIGLIAYAGDAFIISPLTQDIRNIELLLPALSPDIMPVYGANALAALILADQTLKNAGHISGDIYWLTDDIDNEEMSDIYAWANGNSHKVNILGVGSKNGAPIKLSSGKLLKDHKGAIVVPKLPAARLAAISKRSRGVYHTMTNDDTDIKALTAHLSNSLEDKVGSDNKQLGKAQSKQALLGDQYQEQGPWLLIIIVPLLLSYFRRGTSILAITWLMPLTLVLSLTSLSPRSYAAELNTKQEPTTSSLHTTTGTNSKSDVYANATISGANQFWRDLWQTSDQQAQQYYQQKDYQQAAEQFEDSQWQGSAHYKAGDYEQALQAFKASDSAQALYNQGNALAQLQKVDEAIETYKKALAKEANLTDAKENLAILEALKKQQEQQSEGDKKDQDSQEQSPGDKEQEQQGGQENKDSQGQQPQSEQQESQQAAEENKQEQQNEQSKQQEEQQKKQQAEQSKAADDEQQPSDEKSLAQQASDNKAQELEQKHQQLLNKVTDDPYLLLRNKMRLEYQKRRHEGSPQGVTKKW</sequence>
<gene>
    <name evidence="7" type="primary">batB</name>
    <name evidence="7" type="ORF">MTCD1_02978</name>
</gene>
<evidence type="ECO:0000313" key="7">
    <source>
        <dbReference type="EMBL" id="GAW97351.1"/>
    </source>
</evidence>
<keyword evidence="5" id="KW-0472">Membrane</keyword>
<evidence type="ECO:0000256" key="5">
    <source>
        <dbReference type="SAM" id="Phobius"/>
    </source>
</evidence>
<comment type="caution">
    <text evidence="7">The sequence shown here is derived from an EMBL/GenBank/DDBJ whole genome shotgun (WGS) entry which is preliminary data.</text>
</comment>
<dbReference type="InterPro" id="IPR019734">
    <property type="entry name" value="TPR_rpt"/>
</dbReference>
<evidence type="ECO:0000256" key="2">
    <source>
        <dbReference type="ARBA" id="ARBA00022803"/>
    </source>
</evidence>
<evidence type="ECO:0000256" key="3">
    <source>
        <dbReference type="PROSITE-ProRule" id="PRU00339"/>
    </source>
</evidence>